<evidence type="ECO:0000313" key="7">
    <source>
        <dbReference type="EMBL" id="VAW22005.1"/>
    </source>
</evidence>
<accession>A0A3B0TTS7</accession>
<feature type="transmembrane region" description="Helical" evidence="6">
    <location>
        <begin position="120"/>
        <end position="143"/>
    </location>
</feature>
<dbReference type="AlphaFoldDB" id="A0A3B0TTS7"/>
<feature type="transmembrane region" description="Helical" evidence="6">
    <location>
        <begin position="6"/>
        <end position="26"/>
    </location>
</feature>
<dbReference type="GO" id="GO:0005886">
    <property type="term" value="C:plasma membrane"/>
    <property type="evidence" value="ECO:0007669"/>
    <property type="project" value="UniProtKB-SubCell"/>
</dbReference>
<feature type="transmembrane region" description="Helical" evidence="6">
    <location>
        <begin position="46"/>
        <end position="65"/>
    </location>
</feature>
<dbReference type="InterPro" id="IPR022791">
    <property type="entry name" value="L-PG_synthase/AglD"/>
</dbReference>
<gene>
    <name evidence="7" type="ORF">MNBD_BACTEROID04-52</name>
</gene>
<feature type="transmembrane region" description="Helical" evidence="6">
    <location>
        <begin position="163"/>
        <end position="184"/>
    </location>
</feature>
<feature type="transmembrane region" description="Helical" evidence="6">
    <location>
        <begin position="269"/>
        <end position="285"/>
    </location>
</feature>
<name>A0A3B0TTS7_9ZZZZ</name>
<keyword evidence="4 6" id="KW-1133">Transmembrane helix</keyword>
<evidence type="ECO:0000256" key="3">
    <source>
        <dbReference type="ARBA" id="ARBA00022692"/>
    </source>
</evidence>
<dbReference type="EMBL" id="UOER01000114">
    <property type="protein sequence ID" value="VAW22005.1"/>
    <property type="molecule type" value="Genomic_DNA"/>
</dbReference>
<protein>
    <submittedName>
        <fullName evidence="7">Putative dolichol-P-glucose synthetase</fullName>
    </submittedName>
</protein>
<comment type="subcellular location">
    <subcellularLocation>
        <location evidence="1">Cell membrane</location>
        <topology evidence="1">Multi-pass membrane protein</topology>
    </subcellularLocation>
</comment>
<dbReference type="PANTHER" id="PTHR39087">
    <property type="entry name" value="UPF0104 MEMBRANE PROTEIN MJ1595"/>
    <property type="match status" value="1"/>
</dbReference>
<evidence type="ECO:0000256" key="1">
    <source>
        <dbReference type="ARBA" id="ARBA00004651"/>
    </source>
</evidence>
<reference evidence="7" key="1">
    <citation type="submission" date="2018-06" db="EMBL/GenBank/DDBJ databases">
        <authorList>
            <person name="Zhirakovskaya E."/>
        </authorList>
    </citation>
    <scope>NUCLEOTIDE SEQUENCE</scope>
</reference>
<dbReference type="NCBIfam" id="TIGR00374">
    <property type="entry name" value="flippase-like domain"/>
    <property type="match status" value="1"/>
</dbReference>
<keyword evidence="3 6" id="KW-0812">Transmembrane</keyword>
<keyword evidence="5 6" id="KW-0472">Membrane</keyword>
<keyword evidence="2" id="KW-1003">Cell membrane</keyword>
<feature type="transmembrane region" description="Helical" evidence="6">
    <location>
        <begin position="297"/>
        <end position="319"/>
    </location>
</feature>
<dbReference type="PANTHER" id="PTHR39087:SF2">
    <property type="entry name" value="UPF0104 MEMBRANE PROTEIN MJ1595"/>
    <property type="match status" value="1"/>
</dbReference>
<feature type="transmembrane region" description="Helical" evidence="6">
    <location>
        <begin position="218"/>
        <end position="240"/>
    </location>
</feature>
<evidence type="ECO:0000256" key="4">
    <source>
        <dbReference type="ARBA" id="ARBA00022989"/>
    </source>
</evidence>
<sequence length="325" mass="37171">MSFNIKKISFVTLPIALGVFLIWYSLSKLTDNDIQSIKTSFKTANYWWVALSLFFGVLSHLSRAYRWQFLLEPLGYKPRFANSIMAVLIAYLLNLVIPRSGEVARAASIKKYEKIPFKKAFGTIVAERVADVIMLLFITGIAFFLQTKLLASYMFKDNKESNLISKVFFFIVLPIIGYYIYTVLKKSKNPFILKIMSFINELMDGVKSIKRMKKKWQFIFHTVFIWTMYVLMFYATTFALPETTNLPFAAIIVGFVVGGFSMALTNGGLGTYPVFVASALILYHVDDNPARAFGWIMWTAQTLMVIVFGGISFLLIPIYNKYQNN</sequence>
<proteinExistence type="predicted"/>
<dbReference type="Pfam" id="PF03706">
    <property type="entry name" value="LPG_synthase_TM"/>
    <property type="match status" value="1"/>
</dbReference>
<feature type="transmembrane region" description="Helical" evidence="6">
    <location>
        <begin position="80"/>
        <end position="99"/>
    </location>
</feature>
<evidence type="ECO:0000256" key="2">
    <source>
        <dbReference type="ARBA" id="ARBA00022475"/>
    </source>
</evidence>
<feature type="transmembrane region" description="Helical" evidence="6">
    <location>
        <begin position="246"/>
        <end position="264"/>
    </location>
</feature>
<evidence type="ECO:0000256" key="5">
    <source>
        <dbReference type="ARBA" id="ARBA00023136"/>
    </source>
</evidence>
<organism evidence="7">
    <name type="scientific">hydrothermal vent metagenome</name>
    <dbReference type="NCBI Taxonomy" id="652676"/>
    <lineage>
        <taxon>unclassified sequences</taxon>
        <taxon>metagenomes</taxon>
        <taxon>ecological metagenomes</taxon>
    </lineage>
</organism>
<evidence type="ECO:0000256" key="6">
    <source>
        <dbReference type="SAM" id="Phobius"/>
    </source>
</evidence>